<reference evidence="2" key="1">
    <citation type="submission" date="2022-01" db="UniProtKB">
        <authorList>
            <consortium name="EnsemblMetazoa"/>
        </authorList>
    </citation>
    <scope>IDENTIFICATION</scope>
</reference>
<dbReference type="OrthoDB" id="371494at2759"/>
<feature type="compositionally biased region" description="Basic and acidic residues" evidence="1">
    <location>
        <begin position="73"/>
        <end position="85"/>
    </location>
</feature>
<evidence type="ECO:0000256" key="1">
    <source>
        <dbReference type="SAM" id="MobiDB-lite"/>
    </source>
</evidence>
<dbReference type="Proteomes" id="UP000494040">
    <property type="component" value="Unassembled WGS sequence"/>
</dbReference>
<feature type="compositionally biased region" description="Basic and acidic residues" evidence="1">
    <location>
        <begin position="186"/>
        <end position="337"/>
    </location>
</feature>
<dbReference type="EnsemblMetazoa" id="XM_014396179.2">
    <property type="protein sequence ID" value="XP_014251665.1"/>
    <property type="gene ID" value="LOC106667910"/>
</dbReference>
<dbReference type="GeneID" id="106667910"/>
<proteinExistence type="predicted"/>
<accession>A0A8I6RWV3</accession>
<organism evidence="2 3">
    <name type="scientific">Cimex lectularius</name>
    <name type="common">Bed bug</name>
    <name type="synonym">Acanthia lectularia</name>
    <dbReference type="NCBI Taxonomy" id="79782"/>
    <lineage>
        <taxon>Eukaryota</taxon>
        <taxon>Metazoa</taxon>
        <taxon>Ecdysozoa</taxon>
        <taxon>Arthropoda</taxon>
        <taxon>Hexapoda</taxon>
        <taxon>Insecta</taxon>
        <taxon>Pterygota</taxon>
        <taxon>Neoptera</taxon>
        <taxon>Paraneoptera</taxon>
        <taxon>Hemiptera</taxon>
        <taxon>Heteroptera</taxon>
        <taxon>Panheteroptera</taxon>
        <taxon>Cimicomorpha</taxon>
        <taxon>Cimicidae</taxon>
        <taxon>Cimex</taxon>
    </lineage>
</organism>
<dbReference type="RefSeq" id="XP_014251665.1">
    <property type="nucleotide sequence ID" value="XM_014396179.2"/>
</dbReference>
<protein>
    <submittedName>
        <fullName evidence="2">Uncharacterized protein</fullName>
    </submittedName>
</protein>
<dbReference type="OMA" id="QIVICEP"/>
<feature type="compositionally biased region" description="Basic and acidic residues" evidence="1">
    <location>
        <begin position="161"/>
        <end position="177"/>
    </location>
</feature>
<evidence type="ECO:0000313" key="2">
    <source>
        <dbReference type="EnsemblMetazoa" id="XP_014251665.1"/>
    </source>
</evidence>
<feature type="region of interest" description="Disordered" evidence="1">
    <location>
        <begin position="1"/>
        <end position="343"/>
    </location>
</feature>
<dbReference type="AlphaFoldDB" id="A0A8I6RWV3"/>
<feature type="compositionally biased region" description="Polar residues" evidence="1">
    <location>
        <begin position="38"/>
        <end position="48"/>
    </location>
</feature>
<dbReference type="KEGG" id="clec:106667910"/>
<evidence type="ECO:0000313" key="3">
    <source>
        <dbReference type="Proteomes" id="UP000494040"/>
    </source>
</evidence>
<sequence>MADTDPAGPAVSNKRSDKKASAPNQDGLATDLKLEIPETSSKTALTTPDDSKDKKKDKGKKGKKEIASPKTDPPVEEKEEVKEEPAPTAKGKRGKIKEEAPKEPAEKSKKGVKEQPEEDGKQSRKPKRGGKGKAEQRAESDEQLVITSSAVSEASQPATTEEFKPELEREKSKDTKTGETAQDALSIKKEQSRSKEGSKTPKSLKADSKKPEDKAATKSVEKSVEKSTEKSVEKVGDKRSEKSVEKVADKQSEKSVEKQVEKRADKSAERQVDKRSEKSVDRQSEKQADKSVERQLEKRADKSAERQSEKRADKSVERLPDKRVEKSVEIQAEKSETEPVGEGEPLMATESQLSVLKRLRETGDRARAAGVEVDQLRREIAIFAKKPYASKEDINLIKAKQALLMQKMDEFVQITKDMENMMGLKAVSSRQLGPPGQVKFRRINEADLPKVIVCKTGNQEIPQIVICEPASKGFRVDNTSQSKKQR</sequence>
<name>A0A8I6RWV3_CIMLE</name>
<keyword evidence="3" id="KW-1185">Reference proteome</keyword>
<feature type="compositionally biased region" description="Polar residues" evidence="1">
    <location>
        <begin position="145"/>
        <end position="159"/>
    </location>
</feature>
<feature type="compositionally biased region" description="Basic and acidic residues" evidence="1">
    <location>
        <begin position="96"/>
        <end position="122"/>
    </location>
</feature>